<organism evidence="2 3">
    <name type="scientific">Syphacia muris</name>
    <dbReference type="NCBI Taxonomy" id="451379"/>
    <lineage>
        <taxon>Eukaryota</taxon>
        <taxon>Metazoa</taxon>
        <taxon>Ecdysozoa</taxon>
        <taxon>Nematoda</taxon>
        <taxon>Chromadorea</taxon>
        <taxon>Rhabditida</taxon>
        <taxon>Spirurina</taxon>
        <taxon>Oxyuridomorpha</taxon>
        <taxon>Oxyuroidea</taxon>
        <taxon>Oxyuridae</taxon>
        <taxon>Syphacia</taxon>
    </lineage>
</organism>
<dbReference type="Proteomes" id="UP000046393">
    <property type="component" value="Unplaced"/>
</dbReference>
<reference evidence="3" key="1">
    <citation type="submission" date="2017-02" db="UniProtKB">
        <authorList>
            <consortium name="WormBaseParasite"/>
        </authorList>
    </citation>
    <scope>IDENTIFICATION</scope>
</reference>
<accession>A0A0N5AE62</accession>
<feature type="compositionally biased region" description="Polar residues" evidence="1">
    <location>
        <begin position="78"/>
        <end position="90"/>
    </location>
</feature>
<feature type="compositionally biased region" description="Basic and acidic residues" evidence="1">
    <location>
        <begin position="251"/>
        <end position="265"/>
    </location>
</feature>
<evidence type="ECO:0000313" key="2">
    <source>
        <dbReference type="Proteomes" id="UP000046393"/>
    </source>
</evidence>
<dbReference type="AlphaFoldDB" id="A0A0N5AE62"/>
<evidence type="ECO:0000313" key="3">
    <source>
        <dbReference type="WBParaSite" id="SMUV_0000250601-mRNA-1"/>
    </source>
</evidence>
<evidence type="ECO:0000256" key="1">
    <source>
        <dbReference type="SAM" id="MobiDB-lite"/>
    </source>
</evidence>
<keyword evidence="2" id="KW-1185">Reference proteome</keyword>
<sequence>MDDTNPATINLKWNHRGTYHRFEIPREAGCSTLMKHEDGDTVIISSDEELLHAASLPQNQQLLRLFTIENTTDETKSFGKTNSKSNQHFSQEVEKNGEWSNAFHRDNASTEAQAGSRCFFMMAQEQLLNTQKLFHKSIRSSSSGSQLSIKARSSASVNSSDKVKSDKPEKAVINTKGNAKTKIAGTPPNIKAMISIAKRKIIGNKSKKLLHSNNNEMIQSTHTNEELSDQTQGRNEHESVKSISSDSDIEIIEKSDDNSAKEHGDWTLINCSTTLQDTHLN</sequence>
<feature type="region of interest" description="Disordered" evidence="1">
    <location>
        <begin position="139"/>
        <end position="184"/>
    </location>
</feature>
<dbReference type="WBParaSite" id="SMUV_0000250601-mRNA-1">
    <property type="protein sequence ID" value="SMUV_0000250601-mRNA-1"/>
    <property type="gene ID" value="SMUV_0000250601"/>
</dbReference>
<protein>
    <submittedName>
        <fullName evidence="3">Uncharacterized protein</fullName>
    </submittedName>
</protein>
<name>A0A0N5AE62_9BILA</name>
<feature type="compositionally biased region" description="Low complexity" evidence="1">
    <location>
        <begin position="139"/>
        <end position="160"/>
    </location>
</feature>
<feature type="region of interest" description="Disordered" evidence="1">
    <location>
        <begin position="223"/>
        <end position="265"/>
    </location>
</feature>
<feature type="region of interest" description="Disordered" evidence="1">
    <location>
        <begin position="75"/>
        <end position="95"/>
    </location>
</feature>
<feature type="compositionally biased region" description="Basic and acidic residues" evidence="1">
    <location>
        <begin position="161"/>
        <end position="170"/>
    </location>
</feature>
<proteinExistence type="predicted"/>